<gene>
    <name evidence="3" type="ORF">RRF57_011060</name>
</gene>
<evidence type="ECO:0000313" key="3">
    <source>
        <dbReference type="EMBL" id="KAK5635348.1"/>
    </source>
</evidence>
<proteinExistence type="predicted"/>
<dbReference type="SUPFAM" id="SSF55729">
    <property type="entry name" value="Acyl-CoA N-acyltransferases (Nat)"/>
    <property type="match status" value="1"/>
</dbReference>
<evidence type="ECO:0000259" key="2">
    <source>
        <dbReference type="PROSITE" id="PS51186"/>
    </source>
</evidence>
<dbReference type="Proteomes" id="UP001305414">
    <property type="component" value="Unassembled WGS sequence"/>
</dbReference>
<keyword evidence="4" id="KW-1185">Reference proteome</keyword>
<dbReference type="EMBL" id="JAWHQM010000051">
    <property type="protein sequence ID" value="KAK5635348.1"/>
    <property type="molecule type" value="Genomic_DNA"/>
</dbReference>
<dbReference type="Pfam" id="PF00583">
    <property type="entry name" value="Acetyltransf_1"/>
    <property type="match status" value="1"/>
</dbReference>
<name>A0AAN7ZDM8_9PEZI</name>
<evidence type="ECO:0000256" key="1">
    <source>
        <dbReference type="SAM" id="MobiDB-lite"/>
    </source>
</evidence>
<sequence length="254" mass="28244">MNYIFSLRACNTMPLRLYPAVPADANRISEIHMAAFASNAMLLAQFPTPEVRVGLRESIRLKALADIDDPKVSVLVVREHPFDPDSPNTTGAEDGSNQCPGVVREREMEESAPRGIIAFAKWSHPVSKDVDYEEAAWAWPAGTNMRILNGWVKAAEEGQEEAVGDRPCYRLTFMGTDPAHERRGAASMMVNWGLEQCNKDGVPGYLESTLEAAPFYEKMGFAASVKISMRYLIEGQDQSEMYEEIAFVYRPGST</sequence>
<accession>A0AAN7ZDM8</accession>
<dbReference type="PROSITE" id="PS51186">
    <property type="entry name" value="GNAT"/>
    <property type="match status" value="1"/>
</dbReference>
<organism evidence="3 4">
    <name type="scientific">Xylaria bambusicola</name>
    <dbReference type="NCBI Taxonomy" id="326684"/>
    <lineage>
        <taxon>Eukaryota</taxon>
        <taxon>Fungi</taxon>
        <taxon>Dikarya</taxon>
        <taxon>Ascomycota</taxon>
        <taxon>Pezizomycotina</taxon>
        <taxon>Sordariomycetes</taxon>
        <taxon>Xylariomycetidae</taxon>
        <taxon>Xylariales</taxon>
        <taxon>Xylariaceae</taxon>
        <taxon>Xylaria</taxon>
    </lineage>
</organism>
<dbReference type="InterPro" id="IPR052523">
    <property type="entry name" value="Trichothecene_AcTrans"/>
</dbReference>
<protein>
    <recommendedName>
        <fullName evidence="2">N-acetyltransferase domain-containing protein</fullName>
    </recommendedName>
</protein>
<dbReference type="AlphaFoldDB" id="A0AAN7ZDM8"/>
<dbReference type="PANTHER" id="PTHR42791:SF2">
    <property type="entry name" value="N-ACETYLTRANSFERASE DOMAIN-CONTAINING PROTEIN"/>
    <property type="match status" value="1"/>
</dbReference>
<dbReference type="Gene3D" id="3.40.630.30">
    <property type="match status" value="1"/>
</dbReference>
<evidence type="ECO:0000313" key="4">
    <source>
        <dbReference type="Proteomes" id="UP001305414"/>
    </source>
</evidence>
<dbReference type="InterPro" id="IPR000182">
    <property type="entry name" value="GNAT_dom"/>
</dbReference>
<comment type="caution">
    <text evidence="3">The sequence shown here is derived from an EMBL/GenBank/DDBJ whole genome shotgun (WGS) entry which is preliminary data.</text>
</comment>
<feature type="domain" description="N-acetyltransferase" evidence="2">
    <location>
        <begin position="103"/>
        <end position="249"/>
    </location>
</feature>
<feature type="compositionally biased region" description="Polar residues" evidence="1">
    <location>
        <begin position="86"/>
        <end position="99"/>
    </location>
</feature>
<reference evidence="3 4" key="1">
    <citation type="submission" date="2023-10" db="EMBL/GenBank/DDBJ databases">
        <title>Draft genome sequence of Xylaria bambusicola isolate GMP-LS, the root and basal stem rot pathogen of sugarcane in Indonesia.</title>
        <authorList>
            <person name="Selvaraj P."/>
            <person name="Muralishankar V."/>
            <person name="Muruganantham S."/>
            <person name="Sp S."/>
            <person name="Haryani S."/>
            <person name="Lau K.J.X."/>
            <person name="Naqvi N.I."/>
        </authorList>
    </citation>
    <scope>NUCLEOTIDE SEQUENCE [LARGE SCALE GENOMIC DNA]</scope>
    <source>
        <strain evidence="3">GMP-LS</strain>
    </source>
</reference>
<dbReference type="PANTHER" id="PTHR42791">
    <property type="entry name" value="GNAT FAMILY ACETYLTRANSFERASE"/>
    <property type="match status" value="1"/>
</dbReference>
<dbReference type="InterPro" id="IPR016181">
    <property type="entry name" value="Acyl_CoA_acyltransferase"/>
</dbReference>
<dbReference type="GO" id="GO:0016747">
    <property type="term" value="F:acyltransferase activity, transferring groups other than amino-acyl groups"/>
    <property type="evidence" value="ECO:0007669"/>
    <property type="project" value="InterPro"/>
</dbReference>
<feature type="region of interest" description="Disordered" evidence="1">
    <location>
        <begin position="80"/>
        <end position="99"/>
    </location>
</feature>